<protein>
    <submittedName>
        <fullName evidence="1">FlaG protein</fullName>
    </submittedName>
</protein>
<reference evidence="1 2" key="1">
    <citation type="submission" date="2016-10" db="EMBL/GenBank/DDBJ databases">
        <authorList>
            <person name="de Groot N.N."/>
        </authorList>
    </citation>
    <scope>NUCLEOTIDE SEQUENCE [LARGE SCALE GENOMIC DNA]</scope>
    <source>
        <strain evidence="1 2">DSM 15269</strain>
    </source>
</reference>
<dbReference type="STRING" id="206665.SAMN04488516_103139"/>
<dbReference type="SUPFAM" id="SSF160214">
    <property type="entry name" value="FlaG-like"/>
    <property type="match status" value="1"/>
</dbReference>
<dbReference type="RefSeq" id="WP_159427685.1">
    <property type="nucleotide sequence ID" value="NZ_FNIN01000003.1"/>
</dbReference>
<evidence type="ECO:0000313" key="2">
    <source>
        <dbReference type="Proteomes" id="UP000199602"/>
    </source>
</evidence>
<keyword evidence="2" id="KW-1185">Reference proteome</keyword>
<dbReference type="PANTHER" id="PTHR37166">
    <property type="entry name" value="PROTEIN FLAG"/>
    <property type="match status" value="1"/>
</dbReference>
<dbReference type="AlphaFoldDB" id="A0A1H0CQB1"/>
<evidence type="ECO:0000313" key="1">
    <source>
        <dbReference type="EMBL" id="SDN60016.1"/>
    </source>
</evidence>
<gene>
    <name evidence="1" type="ORF">SAMN04488516_103139</name>
</gene>
<dbReference type="PANTHER" id="PTHR37166:SF1">
    <property type="entry name" value="PROTEIN FLAG"/>
    <property type="match status" value="1"/>
</dbReference>
<dbReference type="EMBL" id="FNIN01000003">
    <property type="protein sequence ID" value="SDN60016.1"/>
    <property type="molecule type" value="Genomic_DNA"/>
</dbReference>
<accession>A0A1H0CQB1</accession>
<dbReference type="Proteomes" id="UP000199602">
    <property type="component" value="Unassembled WGS sequence"/>
</dbReference>
<dbReference type="Gene3D" id="3.30.160.170">
    <property type="entry name" value="FlaG-like"/>
    <property type="match status" value="1"/>
</dbReference>
<dbReference type="InterPro" id="IPR035924">
    <property type="entry name" value="FlaG-like_sf"/>
</dbReference>
<proteinExistence type="predicted"/>
<name>A0A1H0CQB1_9BACT</name>
<sequence>MQLEKIFSDDQTYFLPKYIKQSESTTISSANLTTKKTRAMSNKKIKDTALLLNNYLKSQGVKLKLEVKNENKLLQVNLIDTKTNKVIQSIPPDTILKIAKHLEKLIGVFIDKNF</sequence>
<dbReference type="OrthoDB" id="9799867at2"/>
<organism evidence="1 2">
    <name type="scientific">Desulfonauticus submarinus</name>
    <dbReference type="NCBI Taxonomy" id="206665"/>
    <lineage>
        <taxon>Bacteria</taxon>
        <taxon>Pseudomonadati</taxon>
        <taxon>Thermodesulfobacteriota</taxon>
        <taxon>Desulfovibrionia</taxon>
        <taxon>Desulfovibrionales</taxon>
        <taxon>Desulfonauticaceae</taxon>
        <taxon>Desulfonauticus</taxon>
    </lineage>
</organism>
<dbReference type="InterPro" id="IPR005186">
    <property type="entry name" value="FlaG"/>
</dbReference>
<dbReference type="Pfam" id="PF03646">
    <property type="entry name" value="FlaG"/>
    <property type="match status" value="1"/>
</dbReference>